<feature type="domain" description="GAF" evidence="1">
    <location>
        <begin position="1"/>
        <end position="140"/>
    </location>
</feature>
<dbReference type="EMBL" id="MLCF01000002">
    <property type="protein sequence ID" value="OIV39400.1"/>
    <property type="molecule type" value="Genomic_DNA"/>
</dbReference>
<keyword evidence="4" id="KW-1185">Reference proteome</keyword>
<feature type="domain" description="ANTAR" evidence="2">
    <location>
        <begin position="131"/>
        <end position="186"/>
    </location>
</feature>
<evidence type="ECO:0000259" key="1">
    <source>
        <dbReference type="SMART" id="SM00065"/>
    </source>
</evidence>
<dbReference type="Gene3D" id="3.30.450.40">
    <property type="match status" value="1"/>
</dbReference>
<sequence>MRAVGEADALAFSLYAGGRPEAVWWTRPDHGALDLEDAQYVVGEGPTVEAAETGRPVLVPDICHMPQRRWPLLLADPDVGTKLRALIALPVHVEGEPVGVLAAYRRVPDLPSREAIRALKAIAREIGSLLERAPLEVPMLHRAVVHQAAGVLADACGLGLEEAADQLLAQIFAARLGLIDGSRRILRQLRAQH</sequence>
<reference evidence="3 4" key="1">
    <citation type="submission" date="2016-10" db="EMBL/GenBank/DDBJ databases">
        <title>Genome sequence of Streptomyces gilvigriseus MUSC 26.</title>
        <authorList>
            <person name="Lee L.-H."/>
            <person name="Ser H.-L."/>
        </authorList>
    </citation>
    <scope>NUCLEOTIDE SEQUENCE [LARGE SCALE GENOMIC DNA]</scope>
    <source>
        <strain evidence="3 4">MUSC 26</strain>
    </source>
</reference>
<dbReference type="STRING" id="1428644.BIV57_00735"/>
<protein>
    <recommendedName>
        <fullName evidence="5">GAF domain-containing protein</fullName>
    </recommendedName>
</protein>
<name>A0A1J7CCX0_9ACTN</name>
<dbReference type="SMART" id="SM00065">
    <property type="entry name" value="GAF"/>
    <property type="match status" value="1"/>
</dbReference>
<dbReference type="Proteomes" id="UP000243342">
    <property type="component" value="Unassembled WGS sequence"/>
</dbReference>
<organism evidence="3 4">
    <name type="scientific">Mangrovactinospora gilvigrisea</name>
    <dbReference type="NCBI Taxonomy" id="1428644"/>
    <lineage>
        <taxon>Bacteria</taxon>
        <taxon>Bacillati</taxon>
        <taxon>Actinomycetota</taxon>
        <taxon>Actinomycetes</taxon>
        <taxon>Kitasatosporales</taxon>
        <taxon>Streptomycetaceae</taxon>
        <taxon>Mangrovactinospora</taxon>
    </lineage>
</organism>
<evidence type="ECO:0008006" key="5">
    <source>
        <dbReference type="Google" id="ProtNLM"/>
    </source>
</evidence>
<evidence type="ECO:0000313" key="4">
    <source>
        <dbReference type="Proteomes" id="UP000243342"/>
    </source>
</evidence>
<evidence type="ECO:0000313" key="3">
    <source>
        <dbReference type="EMBL" id="OIV39400.1"/>
    </source>
</evidence>
<dbReference type="InterPro" id="IPR003018">
    <property type="entry name" value="GAF"/>
</dbReference>
<dbReference type="InterPro" id="IPR029016">
    <property type="entry name" value="GAF-like_dom_sf"/>
</dbReference>
<proteinExistence type="predicted"/>
<dbReference type="SUPFAM" id="SSF55781">
    <property type="entry name" value="GAF domain-like"/>
    <property type="match status" value="1"/>
</dbReference>
<evidence type="ECO:0000259" key="2">
    <source>
        <dbReference type="SMART" id="SM01012"/>
    </source>
</evidence>
<dbReference type="InterPro" id="IPR005561">
    <property type="entry name" value="ANTAR"/>
</dbReference>
<comment type="caution">
    <text evidence="3">The sequence shown here is derived from an EMBL/GenBank/DDBJ whole genome shotgun (WGS) entry which is preliminary data.</text>
</comment>
<dbReference type="SMART" id="SM01012">
    <property type="entry name" value="ANTAR"/>
    <property type="match status" value="1"/>
</dbReference>
<dbReference type="GO" id="GO:0003723">
    <property type="term" value="F:RNA binding"/>
    <property type="evidence" value="ECO:0007669"/>
    <property type="project" value="InterPro"/>
</dbReference>
<gene>
    <name evidence="3" type="ORF">BIV57_00735</name>
</gene>
<dbReference type="AlphaFoldDB" id="A0A1J7CCX0"/>
<dbReference type="Pfam" id="PF13185">
    <property type="entry name" value="GAF_2"/>
    <property type="match status" value="1"/>
</dbReference>
<accession>A0A1J7CCX0</accession>